<accession>A0A0C3C8G9</accession>
<dbReference type="Proteomes" id="UP000053424">
    <property type="component" value="Unassembled WGS sequence"/>
</dbReference>
<feature type="region of interest" description="Disordered" evidence="2">
    <location>
        <begin position="1"/>
        <end position="104"/>
    </location>
</feature>
<dbReference type="HOGENOM" id="CLU_055168_0_0_1"/>
<gene>
    <name evidence="3" type="ORF">M413DRAFT_72946</name>
</gene>
<evidence type="ECO:0000313" key="4">
    <source>
        <dbReference type="Proteomes" id="UP000053424"/>
    </source>
</evidence>
<evidence type="ECO:0000256" key="1">
    <source>
        <dbReference type="SAM" id="Coils"/>
    </source>
</evidence>
<proteinExistence type="predicted"/>
<sequence>MQHPSGSEGWLPTEEPAPPQMPEPRRHSPVARATSISSARIKDKDNLDATIAANAEAASAAPRRAVSLGSRKSVPAVTERRPVPGPAFMGGAGVTGPKATAEEDEAMTARKEEARDNLTSRQRSRIAKDEAKHDKRLSKIIIEEGKTEKEALAIALNDLDNVQKLQKKTVKNEGRVNANLARLQLQLKRAEADFLDAKTRCDMAQAAVNAELDNLEILRNEARRLTEELQRKTADIDTLRSTLAVDEREREVKLTQLRGTAAAAPSFWT</sequence>
<feature type="compositionally biased region" description="Low complexity" evidence="2">
    <location>
        <begin position="49"/>
        <end position="65"/>
    </location>
</feature>
<evidence type="ECO:0000256" key="2">
    <source>
        <dbReference type="SAM" id="MobiDB-lite"/>
    </source>
</evidence>
<feature type="region of interest" description="Disordered" evidence="2">
    <location>
        <begin position="111"/>
        <end position="130"/>
    </location>
</feature>
<feature type="coiled-coil region" evidence="1">
    <location>
        <begin position="173"/>
        <end position="242"/>
    </location>
</feature>
<reference evidence="3 4" key="1">
    <citation type="submission" date="2014-04" db="EMBL/GenBank/DDBJ databases">
        <authorList>
            <consortium name="DOE Joint Genome Institute"/>
            <person name="Kuo A."/>
            <person name="Gay G."/>
            <person name="Dore J."/>
            <person name="Kohler A."/>
            <person name="Nagy L.G."/>
            <person name="Floudas D."/>
            <person name="Copeland A."/>
            <person name="Barry K.W."/>
            <person name="Cichocki N."/>
            <person name="Veneault-Fourrey C."/>
            <person name="LaButti K."/>
            <person name="Lindquist E.A."/>
            <person name="Lipzen A."/>
            <person name="Lundell T."/>
            <person name="Morin E."/>
            <person name="Murat C."/>
            <person name="Sun H."/>
            <person name="Tunlid A."/>
            <person name="Henrissat B."/>
            <person name="Grigoriev I.V."/>
            <person name="Hibbett D.S."/>
            <person name="Martin F."/>
            <person name="Nordberg H.P."/>
            <person name="Cantor M.N."/>
            <person name="Hua S.X."/>
        </authorList>
    </citation>
    <scope>NUCLEOTIDE SEQUENCE [LARGE SCALE GENOMIC DNA]</scope>
    <source>
        <strain evidence="4">h7</strain>
    </source>
</reference>
<organism evidence="3 4">
    <name type="scientific">Hebeloma cylindrosporum</name>
    <dbReference type="NCBI Taxonomy" id="76867"/>
    <lineage>
        <taxon>Eukaryota</taxon>
        <taxon>Fungi</taxon>
        <taxon>Dikarya</taxon>
        <taxon>Basidiomycota</taxon>
        <taxon>Agaricomycotina</taxon>
        <taxon>Agaricomycetes</taxon>
        <taxon>Agaricomycetidae</taxon>
        <taxon>Agaricales</taxon>
        <taxon>Agaricineae</taxon>
        <taxon>Hymenogastraceae</taxon>
        <taxon>Hebeloma</taxon>
    </lineage>
</organism>
<reference evidence="4" key="2">
    <citation type="submission" date="2015-01" db="EMBL/GenBank/DDBJ databases">
        <title>Evolutionary Origins and Diversification of the Mycorrhizal Mutualists.</title>
        <authorList>
            <consortium name="DOE Joint Genome Institute"/>
            <consortium name="Mycorrhizal Genomics Consortium"/>
            <person name="Kohler A."/>
            <person name="Kuo A."/>
            <person name="Nagy L.G."/>
            <person name="Floudas D."/>
            <person name="Copeland A."/>
            <person name="Barry K.W."/>
            <person name="Cichocki N."/>
            <person name="Veneault-Fourrey C."/>
            <person name="LaButti K."/>
            <person name="Lindquist E.A."/>
            <person name="Lipzen A."/>
            <person name="Lundell T."/>
            <person name="Morin E."/>
            <person name="Murat C."/>
            <person name="Riley R."/>
            <person name="Ohm R."/>
            <person name="Sun H."/>
            <person name="Tunlid A."/>
            <person name="Henrissat B."/>
            <person name="Grigoriev I.V."/>
            <person name="Hibbett D.S."/>
            <person name="Martin F."/>
        </authorList>
    </citation>
    <scope>NUCLEOTIDE SEQUENCE [LARGE SCALE GENOMIC DNA]</scope>
    <source>
        <strain evidence="4">h7</strain>
    </source>
</reference>
<dbReference type="OrthoDB" id="3267800at2759"/>
<dbReference type="AlphaFoldDB" id="A0A0C3C8G9"/>
<name>A0A0C3C8G9_HEBCY</name>
<protein>
    <submittedName>
        <fullName evidence="3">Uncharacterized protein</fullName>
    </submittedName>
</protein>
<evidence type="ECO:0000313" key="3">
    <source>
        <dbReference type="EMBL" id="KIM40524.1"/>
    </source>
</evidence>
<dbReference type="EMBL" id="KN831782">
    <property type="protein sequence ID" value="KIM40524.1"/>
    <property type="molecule type" value="Genomic_DNA"/>
</dbReference>
<keyword evidence="1" id="KW-0175">Coiled coil</keyword>
<keyword evidence="4" id="KW-1185">Reference proteome</keyword>